<dbReference type="AlphaFoldDB" id="A0A1C7NE46"/>
<keyword evidence="2" id="KW-1185">Reference proteome</keyword>
<proteinExistence type="predicted"/>
<sequence>MLRIILFKKKVNTAILSQCKANYKMFVLWPLMNLATGNLNFIVGEYISKTSKEEYKVDACIINTIKKELCLLETSDYFLAGDISKYGYGYVQNAFGALKMLNIAYKKYYKAPLDIAQYSVSPMRRRTKRIKCYLQAKYQTSQVQI</sequence>
<reference evidence="1 2" key="1">
    <citation type="submission" date="2016-03" db="EMBL/GenBank/DDBJ databases">
        <title>Choanephora cucurbitarum.</title>
        <authorList>
            <person name="Min B."/>
            <person name="Park H."/>
            <person name="Park J.-H."/>
            <person name="Shin H.-D."/>
            <person name="Choi I.-G."/>
        </authorList>
    </citation>
    <scope>NUCLEOTIDE SEQUENCE [LARGE SCALE GENOMIC DNA]</scope>
    <source>
        <strain evidence="1 2">KUS-F28377</strain>
    </source>
</reference>
<evidence type="ECO:0000313" key="1">
    <source>
        <dbReference type="EMBL" id="OBZ87367.1"/>
    </source>
</evidence>
<organism evidence="1 2">
    <name type="scientific">Choanephora cucurbitarum</name>
    <dbReference type="NCBI Taxonomy" id="101091"/>
    <lineage>
        <taxon>Eukaryota</taxon>
        <taxon>Fungi</taxon>
        <taxon>Fungi incertae sedis</taxon>
        <taxon>Mucoromycota</taxon>
        <taxon>Mucoromycotina</taxon>
        <taxon>Mucoromycetes</taxon>
        <taxon>Mucorales</taxon>
        <taxon>Mucorineae</taxon>
        <taxon>Choanephoraceae</taxon>
        <taxon>Choanephoroideae</taxon>
        <taxon>Choanephora</taxon>
    </lineage>
</organism>
<dbReference type="InParanoid" id="A0A1C7NE46"/>
<accession>A0A1C7NE46</accession>
<protein>
    <submittedName>
        <fullName evidence="1">Uncharacterized protein</fullName>
    </submittedName>
</protein>
<dbReference type="Proteomes" id="UP000093000">
    <property type="component" value="Unassembled WGS sequence"/>
</dbReference>
<gene>
    <name evidence="1" type="ORF">A0J61_04583</name>
</gene>
<dbReference type="EMBL" id="LUGH01000227">
    <property type="protein sequence ID" value="OBZ87367.1"/>
    <property type="molecule type" value="Genomic_DNA"/>
</dbReference>
<evidence type="ECO:0000313" key="2">
    <source>
        <dbReference type="Proteomes" id="UP000093000"/>
    </source>
</evidence>
<name>A0A1C7NE46_9FUNG</name>
<comment type="caution">
    <text evidence="1">The sequence shown here is derived from an EMBL/GenBank/DDBJ whole genome shotgun (WGS) entry which is preliminary data.</text>
</comment>